<dbReference type="PANTHER" id="PTHR11319:SF35">
    <property type="entry name" value="OUTER MEMBRANE PROTEIN PMPC-RELATED"/>
    <property type="match status" value="1"/>
</dbReference>
<accession>A0A8T3VQ47</accession>
<proteinExistence type="predicted"/>
<dbReference type="SMART" id="SM00710">
    <property type="entry name" value="PbH1"/>
    <property type="match status" value="22"/>
</dbReference>
<dbReference type="InterPro" id="IPR011050">
    <property type="entry name" value="Pectin_lyase_fold/virulence"/>
</dbReference>
<reference evidence="2" key="1">
    <citation type="submission" date="2019-04" db="EMBL/GenBank/DDBJ databases">
        <title>Evolution of Biomass-Degrading Anaerobic Consortia Revealed by Metagenomics.</title>
        <authorList>
            <person name="Peng X."/>
        </authorList>
    </citation>
    <scope>NUCLEOTIDE SEQUENCE</scope>
    <source>
        <strain evidence="2">SIG14</strain>
    </source>
</reference>
<evidence type="ECO:0000259" key="1">
    <source>
        <dbReference type="Pfam" id="PF13229"/>
    </source>
</evidence>
<feature type="non-terminal residue" evidence="2">
    <location>
        <position position="2429"/>
    </location>
</feature>
<dbReference type="Proteomes" id="UP000732619">
    <property type="component" value="Unassembled WGS sequence"/>
</dbReference>
<protein>
    <recommendedName>
        <fullName evidence="1">Right handed beta helix domain-containing protein</fullName>
    </recommendedName>
</protein>
<name>A0A8T3VQ47_METOL</name>
<dbReference type="Gene3D" id="2.60.40.10">
    <property type="entry name" value="Immunoglobulins"/>
    <property type="match status" value="1"/>
</dbReference>
<organism evidence="2 3">
    <name type="scientific">Methanobrevibacter olleyae</name>
    <dbReference type="NCBI Taxonomy" id="294671"/>
    <lineage>
        <taxon>Archaea</taxon>
        <taxon>Methanobacteriati</taxon>
        <taxon>Methanobacteriota</taxon>
        <taxon>Methanomada group</taxon>
        <taxon>Methanobacteria</taxon>
        <taxon>Methanobacteriales</taxon>
        <taxon>Methanobacteriaceae</taxon>
        <taxon>Methanobrevibacter</taxon>
    </lineage>
</organism>
<feature type="domain" description="Right handed beta helix" evidence="1">
    <location>
        <begin position="348"/>
        <end position="509"/>
    </location>
</feature>
<sequence>MLNVKRRYFMSLNNKHCLLFLVIFTILLLGVSMASAAEVNDVNNMQEIMDDIKLSTPDNYDVDKVVQSSTSQSSTDAEVKNYNTSDKTNYSEISEITNRQTENAIKTNEINITSKNTNLNKNIQQKVKSEGEGSFTELQRLINENSVIELSQNYQFISGTDDDELVDGIVINKDLTIYGYGFTIDAKNSARIFKISGTDINVELINIKLINANSTLRDNGNGGAIYTDSHLTIQDCTFTNNGANNGGAVFATKQSDAEYLDSLTIDNCNFTENIALVNGGAINIFEESDNVKILNSNFTNNRVIGYNNSDNSRWYGDGGAICFNKTSTNAFIDNSIFINNTVNANGGAIMWKGEYGNITNSKFYNNSAPYAAGALRLDGSHVVVNNTLFDGNYDSKGNYSWGSAIYLTGNYTNITYSNFTNNYNSNNGTIAISGSNEMLENNIFINNSAYNGGAVYIRKNENVTFDYNTFTKNNAGNNGGAVFISDHANNTKILNSIFTDNKAIGYNISATNWIGNGGAVFFDTGCHEGLIDNSTFTNNSANANGGAVMWNGNDGNITSSKFYNNSAPYAGGALRLSGNRLLVNDSVFEGNYDPIGSKCWGSAVYISGHNCNVTYSNFTNNKNANYSGAVYISGHNATLEYNNMENNSANIGGAVYISGNNATLNYNNLTNNKALGTNGGAIYVSGTNTTIGYTNLENNTAKNYAGAIYSQGTYLSIDYCNLTYNKARCGGAMYLDRSNYGNITGCNFINNVAYSTSNNDQNAGGAIFWVNSNNITLKDSYFFNCSCGKTSASGATSPANHGGAINFNSNKNNLVYNCTFDTCYSEKDGGAMFYASSESKDSIISKCTFINCYSVFRSAGAVAWKEENGQILDTKFINCYSLSGDSPTFSGKGGAMYFEKAKNNLLINVSFINCSALYEGAAIYYRNTNNDPSSNNTHINCTFINNNVTRNGGALSFASANETYDGCTFINNTASNGGSICYSVNGGIIIRNSIFENNTNITNGGFIYINGSNAVILNNTFNNGSAENGGAIYVNTAVTINDSSFTNNTAENGGALYITKDTTLNNCNVTNNNATKGSGIYVNSGKLTLKKVKLIENQANAKEFLDISDNVIGDKRSISGVFTGWDNYLNGIYVVTDNVKFEDVLYLGIDNFGIVAIVNTDDTSATIHNLLNESAQLIYLDIYGRDGSVQTLQNYTDEYGNFKFEFDNNADDSYKIYHLEDNYYTELVYTFNKNLVNITVNVTNISYGNSESIKINVTGNASDIPTGTVLVYLNSTLDGFTNRTYEATLEDGFVIIDDAPLDLLNVSTYDVYVRYIGDEHYLSGNATTTFVVSNAKPSLNIGISDYTYNETKTIIFDLIGINDEPITGKVIFNITGTESDGTPYSLTDIEINITRDEHGVIVNNTYELPVLNATGVDNNYEIVAFSPESTNYNSTNNSTTFKVFKAQPVINVTAYNITTDGIFAVDVHVEPEIANGTVNLFINTTEGKEYVLTLDDSRASIDLDKLPRGNYTATATYNGDKNHNYPVSNSTKFEVLYDDFPIDIQLNNMTYGETQIISISVPKDYEGTLKIKFNGTELTEEYYTIEDGVIYIDTGDLTNVVEDGILIVGEYNLSVNYTPVENDYYRANCTYKLFNVTKAEPNIIITTEEIGYLSNEIITINLTSYNATGKINITVVNITEEGSTYTNYSVDINNDTVVTVTIPDLEIGTYNVIVEYCNDTNYNNKTFTETFKVLPLVISITLNRPEIYVDEFETIFGSVTDISGRKVTTGKVNVTISNESGYITSYLVDVDSENGLYFTTNRYNIEGTLYANATYLLGDKIIANSTTKSFVVSKIPTITNVSVVNSTVGKVTIDVSVRENATPTATSSGYINPITEGKLNVTVNGESKLFDITGSTTPIVLDVDPVNINTTETVDFTVEYIGDYKHNSSFGVNNTTGEKITEFTASPIGSNLTINVVPNHVQTGENVTISGQVFDDLGNLIKSGKVNVSIDGVFQGEYDINETTGYYTLNYTTSTVKDVNVEVNFTGIKTEDDSRYIVSTSSNVTTFTVEKIPTITNVTVTNHTVGNVTLKITVEDENGNIIKEGKVNITIAGNTPIEVELSGDDYTVVYLLDNMTNVGNISVTVEYTGNETYLPSVANNTDDNKVLKNITVTPRNSSITVDVTPKNTTIGENVTISGQLVDEMGNNISNADLVIYVDGIGFAAKTNATGGYSFNYTTTRIADDIIVNATFDGGDNYNSTSANTTFNVTKIATKTNVTIVNSTIGNVVIHVKVTNLTDYPVERGHVVVCNQTGQIVGEGELVNGGVDITLNVTTVGNIKVNVTYQENDIYYGSNATNSSLSDDNPEINITNIDVVKQEAGISIGLNPEVLIVGENVYIRGTVSVGDKFITSGQVNVTINGTNTTVNINIDGSYNLTYTAGVAGEYTVNA</sequence>
<dbReference type="SUPFAM" id="SSF51126">
    <property type="entry name" value="Pectin lyase-like"/>
    <property type="match status" value="4"/>
</dbReference>
<dbReference type="Pfam" id="PF13229">
    <property type="entry name" value="Beta_helix"/>
    <property type="match status" value="1"/>
</dbReference>
<evidence type="ECO:0000313" key="3">
    <source>
        <dbReference type="Proteomes" id="UP000732619"/>
    </source>
</evidence>
<dbReference type="InterPro" id="IPR039448">
    <property type="entry name" value="Beta_helix"/>
</dbReference>
<evidence type="ECO:0000313" key="2">
    <source>
        <dbReference type="EMBL" id="MBE6513452.1"/>
    </source>
</evidence>
<dbReference type="PANTHER" id="PTHR11319">
    <property type="entry name" value="G PROTEIN-COUPLED RECEPTOR-RELATED"/>
    <property type="match status" value="1"/>
</dbReference>
<gene>
    <name evidence="2" type="ORF">E7Z75_10000</name>
</gene>
<dbReference type="InterPro" id="IPR013783">
    <property type="entry name" value="Ig-like_fold"/>
</dbReference>
<comment type="caution">
    <text evidence="2">The sequence shown here is derived from an EMBL/GenBank/DDBJ whole genome shotgun (WGS) entry which is preliminary data.</text>
</comment>
<dbReference type="InterPro" id="IPR006626">
    <property type="entry name" value="PbH1"/>
</dbReference>
<dbReference type="EMBL" id="SUTG01000093">
    <property type="protein sequence ID" value="MBE6513452.1"/>
    <property type="molecule type" value="Genomic_DNA"/>
</dbReference>
<dbReference type="InterPro" id="IPR012334">
    <property type="entry name" value="Pectin_lyas_fold"/>
</dbReference>
<dbReference type="Gene3D" id="2.160.20.10">
    <property type="entry name" value="Single-stranded right-handed beta-helix, Pectin lyase-like"/>
    <property type="match status" value="2"/>
</dbReference>